<evidence type="ECO:0000256" key="4">
    <source>
        <dbReference type="PIRSR" id="PIRSR617453-50"/>
    </source>
</evidence>
<dbReference type="PANTHER" id="PTHR11715:SF3">
    <property type="entry name" value="GLYCINE CLEAVAGE SYSTEM H PROTEIN-RELATED"/>
    <property type="match status" value="1"/>
</dbReference>
<dbReference type="InterPro" id="IPR000089">
    <property type="entry name" value="Biotin_lipoyl"/>
</dbReference>
<dbReference type="NCBIfam" id="TIGR00527">
    <property type="entry name" value="gcvH"/>
    <property type="match status" value="1"/>
</dbReference>
<dbReference type="Proteomes" id="UP000516361">
    <property type="component" value="Chromosome"/>
</dbReference>
<dbReference type="SUPFAM" id="SSF51230">
    <property type="entry name" value="Single hybrid motif"/>
    <property type="match status" value="1"/>
</dbReference>
<evidence type="ECO:0000313" key="6">
    <source>
        <dbReference type="EMBL" id="BBE31462.1"/>
    </source>
</evidence>
<dbReference type="PROSITE" id="PS00189">
    <property type="entry name" value="LIPOYL"/>
    <property type="match status" value="1"/>
</dbReference>
<feature type="domain" description="Lipoyl-binding" evidence="5">
    <location>
        <begin position="17"/>
        <end position="99"/>
    </location>
</feature>
<dbReference type="InterPro" id="IPR033753">
    <property type="entry name" value="GCV_H/Fam206"/>
</dbReference>
<dbReference type="InterPro" id="IPR017453">
    <property type="entry name" value="GCV_H_sub"/>
</dbReference>
<dbReference type="Pfam" id="PF01597">
    <property type="entry name" value="GCV_H"/>
    <property type="match status" value="1"/>
</dbReference>
<accession>A0A7G1GAZ7</accession>
<dbReference type="HAMAP" id="MF_00272">
    <property type="entry name" value="GcvH"/>
    <property type="match status" value="1"/>
</dbReference>
<comment type="subunit">
    <text evidence="3">The glycine cleavage system is composed of four proteins: P, T, L and H.</text>
</comment>
<proteinExistence type="inferred from homology"/>
<evidence type="ECO:0000313" key="7">
    <source>
        <dbReference type="Proteomes" id="UP000516361"/>
    </source>
</evidence>
<comment type="similarity">
    <text evidence="1 3">Belongs to the GcvH family.</text>
</comment>
<gene>
    <name evidence="6" type="primary">gcvH_2</name>
    <name evidence="3" type="synonym">gcvH</name>
    <name evidence="6" type="ORF">OSSY52_16030</name>
</gene>
<comment type="function">
    <text evidence="3">The glycine cleavage system catalyzes the degradation of glycine. The H protein shuttles the methylamine group of glycine from the P protein to the T protein.</text>
</comment>
<name>A0A7G1GAZ7_9BACT</name>
<evidence type="ECO:0000256" key="1">
    <source>
        <dbReference type="ARBA" id="ARBA00009249"/>
    </source>
</evidence>
<dbReference type="GO" id="GO:0005737">
    <property type="term" value="C:cytoplasm"/>
    <property type="evidence" value="ECO:0007669"/>
    <property type="project" value="TreeGrafter"/>
</dbReference>
<dbReference type="InterPro" id="IPR011053">
    <property type="entry name" value="Single_hybrid_motif"/>
</dbReference>
<dbReference type="PANTHER" id="PTHR11715">
    <property type="entry name" value="GLYCINE CLEAVAGE SYSTEM H PROTEIN"/>
    <property type="match status" value="1"/>
</dbReference>
<keyword evidence="7" id="KW-1185">Reference proteome</keyword>
<sequence length="113" mass="12508">MKKYSETHEYAIIDEKIATIGISINAADELGDITFIELPEVGKEVKSGDVLCTLESVKSAGDVYTPLTGKVIEVNKALEEKPELMNDDPEDEGWICKIEFSAKEEIDNLKDSD</sequence>
<dbReference type="InterPro" id="IPR003016">
    <property type="entry name" value="2-oxoA_DH_lipoyl-BS"/>
</dbReference>
<dbReference type="FunCoup" id="A0A7G1GAZ7">
    <property type="interactions" value="339"/>
</dbReference>
<comment type="cofactor">
    <cofactor evidence="3">
        <name>(R)-lipoate</name>
        <dbReference type="ChEBI" id="CHEBI:83088"/>
    </cofactor>
    <text evidence="3">Binds 1 lipoyl cofactor covalently.</text>
</comment>
<dbReference type="Gene3D" id="2.40.50.100">
    <property type="match status" value="1"/>
</dbReference>
<keyword evidence="2 3" id="KW-0450">Lipoyl</keyword>
<reference evidence="6 7" key="1">
    <citation type="submission" date="2018-06" db="EMBL/GenBank/DDBJ databases">
        <title>Genome sequencing of Oceanotoga sp. sy52.</title>
        <authorList>
            <person name="Mori K."/>
        </authorList>
    </citation>
    <scope>NUCLEOTIDE SEQUENCE [LARGE SCALE GENOMIC DNA]</scope>
    <source>
        <strain evidence="7">sy52</strain>
    </source>
</reference>
<dbReference type="PROSITE" id="PS50968">
    <property type="entry name" value="BIOTINYL_LIPOYL"/>
    <property type="match status" value="1"/>
</dbReference>
<dbReference type="GO" id="GO:0019464">
    <property type="term" value="P:glycine decarboxylation via glycine cleavage system"/>
    <property type="evidence" value="ECO:0007669"/>
    <property type="project" value="UniProtKB-UniRule"/>
</dbReference>
<dbReference type="InParanoid" id="A0A7G1GAZ7"/>
<dbReference type="KEGG" id="ocy:OSSY52_16030"/>
<dbReference type="CDD" id="cd06848">
    <property type="entry name" value="GCS_H"/>
    <property type="match status" value="1"/>
</dbReference>
<dbReference type="AlphaFoldDB" id="A0A7G1GAZ7"/>
<dbReference type="RefSeq" id="WP_190614009.1">
    <property type="nucleotide sequence ID" value="NZ_AP018712.1"/>
</dbReference>
<dbReference type="GO" id="GO:0005960">
    <property type="term" value="C:glycine cleavage complex"/>
    <property type="evidence" value="ECO:0007669"/>
    <property type="project" value="InterPro"/>
</dbReference>
<evidence type="ECO:0000259" key="5">
    <source>
        <dbReference type="PROSITE" id="PS50968"/>
    </source>
</evidence>
<dbReference type="GO" id="GO:0009249">
    <property type="term" value="P:protein lipoylation"/>
    <property type="evidence" value="ECO:0007669"/>
    <property type="project" value="TreeGrafter"/>
</dbReference>
<dbReference type="EMBL" id="AP018712">
    <property type="protein sequence ID" value="BBE31462.1"/>
    <property type="molecule type" value="Genomic_DNA"/>
</dbReference>
<dbReference type="InterPro" id="IPR002930">
    <property type="entry name" value="GCV_H"/>
</dbReference>
<dbReference type="NCBIfam" id="NF002270">
    <property type="entry name" value="PRK01202.1"/>
    <property type="match status" value="1"/>
</dbReference>
<evidence type="ECO:0000256" key="3">
    <source>
        <dbReference type="HAMAP-Rule" id="MF_00272"/>
    </source>
</evidence>
<organism evidence="6 7">
    <name type="scientific">Tepiditoga spiralis</name>
    <dbReference type="NCBI Taxonomy" id="2108365"/>
    <lineage>
        <taxon>Bacteria</taxon>
        <taxon>Thermotogati</taxon>
        <taxon>Thermotogota</taxon>
        <taxon>Thermotogae</taxon>
        <taxon>Petrotogales</taxon>
        <taxon>Petrotogaceae</taxon>
        <taxon>Tepiditoga</taxon>
    </lineage>
</organism>
<evidence type="ECO:0000256" key="2">
    <source>
        <dbReference type="ARBA" id="ARBA00022823"/>
    </source>
</evidence>
<protein>
    <recommendedName>
        <fullName evidence="3">Glycine cleavage system H protein</fullName>
    </recommendedName>
</protein>
<feature type="modified residue" description="N6-lipoyllysine" evidence="3 4">
    <location>
        <position position="58"/>
    </location>
</feature>